<feature type="domain" description="GEVED" evidence="4">
    <location>
        <begin position="580"/>
        <end position="662"/>
    </location>
</feature>
<dbReference type="InterPro" id="IPR026444">
    <property type="entry name" value="Secre_tail"/>
</dbReference>
<proteinExistence type="predicted"/>
<feature type="signal peptide" evidence="1">
    <location>
        <begin position="1"/>
        <end position="21"/>
    </location>
</feature>
<dbReference type="NCBIfam" id="TIGR04183">
    <property type="entry name" value="Por_Secre_tail"/>
    <property type="match status" value="1"/>
</dbReference>
<evidence type="ECO:0000256" key="1">
    <source>
        <dbReference type="SAM" id="SignalP"/>
    </source>
</evidence>
<keyword evidence="6" id="KW-1185">Reference proteome</keyword>
<feature type="domain" description="GEVED" evidence="4">
    <location>
        <begin position="1238"/>
        <end position="1309"/>
    </location>
</feature>
<sequence length="1757" mass="192779">MKSPLFFAAGLLLLLSGSAWAQRPLTPLKNPDRGWHLESISAIVNPDGSLKDPSDLNVSFNMAQLTESCENYVKKHLGESQHLTLSQSYIYLTNFVGKRISDQALATIDNLFQAHRSRGVKMILRFAYDYQAGLVNARYTDINRHLDQLAPIIQKNAGVIHTWQAGMLGAWGEWHDTERKDINGTKLYDLLDSPDSMRVMIRKMLDIVPVGGTVQVRIPYWRELFAFEDGLMQRIGLHNDGFTAGAYQFAPGNDYVNQYYIAAQKCSPFVPVGGEMPFDGPGNAWNFNDTISVSKALVTLRDHHYTSLDISQNTPLNIRRWTTYNLTADSLNTIGIPFHPEYFKDNGITVPRTMFQFVRDHFGYNLYFDYDKDVIQSAAGKVSFSIPFRNYGFSRIYNRYKVVAYLLNDAGEKLAEAPLDANPADWHPFRPGDSPTSRMQHYLQGAIPLPASLAAGSYKIGFGILPLSPDVAGDTAFCIRFANRSNLKYVTTTDKKVINVSHTFSYNTTARYCVPTSDAGGQERYFTKLWSEGAMQNIDLTTPLKPTNAYAIADQTIRGKQGSSFKLNAVTTNDSKYSLIRAWVDWNGDGIFSDNQTEMAFVVGDSNPTVDNGALLENFARSINIPANAKVGNTVMRIRFCGAWENNPGPCGYQIQNTTFDFPVYVDTTTAHSPATPAYCTASGDGTADTRYPTTLRTQNAPHNLNIAAPLLPQNGYRQYTADYLSVSPGTTFDLIGTSSDQAKASQVRAWADWNGDGIFADDASEILFDLGKHAPAAVDSAAHNAAIRNFSQSVFVPATVKLGPTRIRIRYFDAWESYPGSCGNAAKSTTFDFVVKVETPEGGAYCLAGSDGHDQDRYLTSLSTSGASRNIMVPAASLTPVNAYQVYRDDAVTVTPGSSFSLAGTATPGTRFNQISLWIDWDGSGSFESSESIFTLGIRNANDNGPAVLNFNQPVSVPLTTRPGTVRARIRNHNSWYSVPDPCGDAPGTTTFDFLINVQGTVSCKPETDNAGFAPNVYPTTLSTSGAAHNLNIVAELKPVRGYRQYENDVLVVNAGSTFNLHTTGSETTRFAQMRAWIDWNGDGVFDDGGGEDLFALGKFHAEDDNYDVQDFLKTIAVPATAKSGYTRLRLRYWNSWTSYPGPCNAASESSLFDFPILILGSGAIVCKPETDETTYAPNVFLTSLSTSGAAHNLTMTSELKPQRGYRLYDNDILAISAGSTFDLHATTSEETKWAQMRAWIDWNGDGIFEDGVGEDLFSIGTYHSDGTSTAIRDFLKSINVPATAKAGYTRLRLRFWNSWVAYPGSCNYLDKSATFDVTVQILPSGAAACKPETDSTIYAPFISLTSLSTSGAKHNLNITSELRLKRGYRKYENDVLTVNAGSSFSLHGTTGDAAKFSQIRAWIDWNGDGTFTDGGNEELFVLGDFHSDGNNSPLLDFLKTINAPATAKPGYTRLRLRYWNSWVAYPGACGQSSQSGTFDFDVLVLPSGSATCKPETNVTSYAPLISLTSLSTSGALHNLNSASELKLQRGYRLYDNEVLAVTAGSSFSLNGTANEATNFSQMRAWADWNGDGAFSDGSNEDLFALGEFHSDGTNPVVRSYLKTVNVPATANPGYTRLRLRYWNSWLAYPGPCNYHDQSGTFDFIVLVLPAGTTTYSLPVSSYREAAPAPAEAKALTGVLYPSPVGQKPLHVLINRQISGKAEMELLDVSGRSMAKQEAILRNGLLEEDVRNLKPGLYFLVLKVDNTTLTFRFVKE</sequence>
<dbReference type="InterPro" id="IPR032267">
    <property type="entry name" value="DUF4832"/>
</dbReference>
<dbReference type="STRING" id="563176.SAMN04488090_0574"/>
<feature type="domain" description="DUF4832" evidence="2">
    <location>
        <begin position="234"/>
        <end position="483"/>
    </location>
</feature>
<feature type="domain" description="GEVED" evidence="4">
    <location>
        <begin position="1401"/>
        <end position="1482"/>
    </location>
</feature>
<reference evidence="5 6" key="1">
    <citation type="submission" date="2016-10" db="EMBL/GenBank/DDBJ databases">
        <authorList>
            <person name="de Groot N.N."/>
        </authorList>
    </citation>
    <scope>NUCLEOTIDE SEQUENCE [LARGE SCALE GENOMIC DNA]</scope>
    <source>
        <strain evidence="5 6">DSM 21668</strain>
    </source>
</reference>
<gene>
    <name evidence="5" type="ORF">SAMN04488090_0574</name>
</gene>
<dbReference type="Pfam" id="PF16173">
    <property type="entry name" value="DUF4874"/>
    <property type="match status" value="1"/>
</dbReference>
<name>A0A1G9IPW3_9BACT</name>
<dbReference type="Pfam" id="PF16116">
    <property type="entry name" value="DUF4832"/>
    <property type="match status" value="1"/>
</dbReference>
<feature type="domain" description="GEVED" evidence="4">
    <location>
        <begin position="1075"/>
        <end position="1152"/>
    </location>
</feature>
<keyword evidence="1" id="KW-0732">Signal</keyword>
<feature type="domain" description="GEVED" evidence="4">
    <location>
        <begin position="1564"/>
        <end position="1646"/>
    </location>
</feature>
<dbReference type="EMBL" id="FNGS01000001">
    <property type="protein sequence ID" value="SDL27298.1"/>
    <property type="molecule type" value="Genomic_DNA"/>
</dbReference>
<feature type="domain" description="GEVED" evidence="4">
    <location>
        <begin position="916"/>
        <end position="998"/>
    </location>
</feature>
<accession>A0A1G9IPW3</accession>
<dbReference type="Proteomes" id="UP000198901">
    <property type="component" value="Unassembled WGS sequence"/>
</dbReference>
<feature type="chain" id="PRO_5011484197" evidence="1">
    <location>
        <begin position="22"/>
        <end position="1757"/>
    </location>
</feature>
<organism evidence="5 6">
    <name type="scientific">Siphonobacter aquaeclarae</name>
    <dbReference type="NCBI Taxonomy" id="563176"/>
    <lineage>
        <taxon>Bacteria</taxon>
        <taxon>Pseudomonadati</taxon>
        <taxon>Bacteroidota</taxon>
        <taxon>Cytophagia</taxon>
        <taxon>Cytophagales</taxon>
        <taxon>Cytophagaceae</taxon>
        <taxon>Siphonobacter</taxon>
    </lineage>
</organism>
<dbReference type="InterPro" id="IPR045474">
    <property type="entry name" value="GEVED"/>
</dbReference>
<evidence type="ECO:0000313" key="6">
    <source>
        <dbReference type="Proteomes" id="UP000198901"/>
    </source>
</evidence>
<evidence type="ECO:0000259" key="2">
    <source>
        <dbReference type="Pfam" id="PF16116"/>
    </source>
</evidence>
<dbReference type="RefSeq" id="WP_176785426.1">
    <property type="nucleotide sequence ID" value="NZ_FNGS01000001.1"/>
</dbReference>
<evidence type="ECO:0000259" key="3">
    <source>
        <dbReference type="Pfam" id="PF16173"/>
    </source>
</evidence>
<protein>
    <submittedName>
        <fullName evidence="5">Por secretion system C-terminal sorting domain-containing protein</fullName>
    </submittedName>
</protein>
<dbReference type="Pfam" id="PF20009">
    <property type="entry name" value="GEVED"/>
    <property type="match status" value="7"/>
</dbReference>
<dbReference type="InterPro" id="IPR032379">
    <property type="entry name" value="DUF4874"/>
</dbReference>
<evidence type="ECO:0000259" key="4">
    <source>
        <dbReference type="Pfam" id="PF20009"/>
    </source>
</evidence>
<evidence type="ECO:0000313" key="5">
    <source>
        <dbReference type="EMBL" id="SDL27298.1"/>
    </source>
</evidence>
<feature type="domain" description="DUF4874" evidence="3">
    <location>
        <begin position="30"/>
        <end position="220"/>
    </location>
</feature>
<feature type="domain" description="GEVED" evidence="4">
    <location>
        <begin position="748"/>
        <end position="836"/>
    </location>
</feature>